<dbReference type="Pfam" id="PF00046">
    <property type="entry name" value="Homeodomain"/>
    <property type="match status" value="1"/>
</dbReference>
<dbReference type="CDD" id="cd00086">
    <property type="entry name" value="homeodomain"/>
    <property type="match status" value="1"/>
</dbReference>
<evidence type="ECO:0000256" key="1">
    <source>
        <dbReference type="ARBA" id="ARBA00004123"/>
    </source>
</evidence>
<dbReference type="InterPro" id="IPR020479">
    <property type="entry name" value="HD_metazoa"/>
</dbReference>
<dbReference type="InterPro" id="IPR017970">
    <property type="entry name" value="Homeobox_CS"/>
</dbReference>
<evidence type="ECO:0000256" key="6">
    <source>
        <dbReference type="RuleBase" id="RU000682"/>
    </source>
</evidence>
<dbReference type="InterPro" id="IPR001356">
    <property type="entry name" value="HD"/>
</dbReference>
<dbReference type="PRINTS" id="PR00024">
    <property type="entry name" value="HOMEOBOX"/>
</dbReference>
<dbReference type="EMBL" id="KB097552">
    <property type="protein sequence ID" value="ESN95005.1"/>
    <property type="molecule type" value="Genomic_DNA"/>
</dbReference>
<feature type="DNA-binding region" description="Homeobox" evidence="5">
    <location>
        <begin position="3"/>
        <end position="60"/>
    </location>
</feature>
<dbReference type="PROSITE" id="PS00027">
    <property type="entry name" value="HOMEOBOX_1"/>
    <property type="match status" value="1"/>
</dbReference>
<keyword evidence="2 5" id="KW-0238">DNA-binding</keyword>
<proteinExistence type="predicted"/>
<dbReference type="OrthoDB" id="6159439at2759"/>
<dbReference type="OMA" id="CRTIFAP"/>
<dbReference type="InterPro" id="IPR000047">
    <property type="entry name" value="HTH_motif"/>
</dbReference>
<reference evidence="8" key="1">
    <citation type="journal article" date="2013" name="Nature">
        <title>Insights into bilaterian evolution from three spiralian genomes.</title>
        <authorList>
            <person name="Simakov O."/>
            <person name="Marletaz F."/>
            <person name="Cho S.J."/>
            <person name="Edsinger-Gonzales E."/>
            <person name="Havlak P."/>
            <person name="Hellsten U."/>
            <person name="Kuo D.H."/>
            <person name="Larsson T."/>
            <person name="Lv J."/>
            <person name="Arendt D."/>
            <person name="Savage R."/>
            <person name="Osoegawa K."/>
            <person name="de Jong P."/>
            <person name="Grimwood J."/>
            <person name="Chapman J.A."/>
            <person name="Shapiro H."/>
            <person name="Aerts A."/>
            <person name="Otillar R.P."/>
            <person name="Terry A.Y."/>
            <person name="Boore J.L."/>
            <person name="Grigoriev I.V."/>
            <person name="Lindberg D.R."/>
            <person name="Seaver E.C."/>
            <person name="Weisblat D.A."/>
            <person name="Putnam N.H."/>
            <person name="Rokhsar D.S."/>
        </authorList>
    </citation>
    <scope>NUCLEOTIDE SEQUENCE</scope>
</reference>
<dbReference type="InterPro" id="IPR050877">
    <property type="entry name" value="EMX-VAX-Noto_Homeobox_TFs"/>
</dbReference>
<dbReference type="InterPro" id="IPR009057">
    <property type="entry name" value="Homeodomain-like_sf"/>
</dbReference>
<dbReference type="RefSeq" id="XP_009026850.1">
    <property type="nucleotide sequence ID" value="XM_009028602.1"/>
</dbReference>
<dbReference type="eggNOG" id="KOG0843">
    <property type="taxonomic scope" value="Eukaryota"/>
</dbReference>
<feature type="domain" description="Homeobox" evidence="7">
    <location>
        <begin position="1"/>
        <end position="59"/>
    </location>
</feature>
<evidence type="ECO:0000313" key="8">
    <source>
        <dbReference type="EMBL" id="ESN95005.1"/>
    </source>
</evidence>
<dbReference type="PANTHER" id="PTHR24339:SF28">
    <property type="entry name" value="E5-RELATED"/>
    <property type="match status" value="1"/>
</dbReference>
<feature type="non-terminal residue" evidence="8">
    <location>
        <position position="1"/>
    </location>
</feature>
<dbReference type="GeneID" id="20216739"/>
<organism evidence="8">
    <name type="scientific">Helobdella robusta</name>
    <name type="common">Californian leech</name>
    <dbReference type="NCBI Taxonomy" id="6412"/>
    <lineage>
        <taxon>Eukaryota</taxon>
        <taxon>Metazoa</taxon>
        <taxon>Spiralia</taxon>
        <taxon>Lophotrochozoa</taxon>
        <taxon>Annelida</taxon>
        <taxon>Clitellata</taxon>
        <taxon>Hirudinea</taxon>
        <taxon>Rhynchobdellida</taxon>
        <taxon>Glossiphoniidae</taxon>
        <taxon>Helobdella</taxon>
    </lineage>
</organism>
<sequence length="68" mass="8220">LKRLRTAFTTAQMNCLEKIFRFRHYLVGERRRELASKLGLTETQVKVWFQNRRTKEKKMADEAAYKNL</sequence>
<protein>
    <recommendedName>
        <fullName evidence="7">Homeobox domain-containing protein</fullName>
    </recommendedName>
</protein>
<dbReference type="PANTHER" id="PTHR24339">
    <property type="entry name" value="HOMEOBOX PROTEIN EMX-RELATED"/>
    <property type="match status" value="1"/>
</dbReference>
<gene>
    <name evidence="8" type="ORF">HELRODRAFT_87335</name>
</gene>
<dbReference type="SUPFAM" id="SSF46689">
    <property type="entry name" value="Homeodomain-like"/>
    <property type="match status" value="1"/>
</dbReference>
<evidence type="ECO:0000256" key="2">
    <source>
        <dbReference type="ARBA" id="ARBA00023125"/>
    </source>
</evidence>
<dbReference type="HOGENOM" id="CLU_049543_10_1_1"/>
<evidence type="ECO:0000259" key="7">
    <source>
        <dbReference type="PROSITE" id="PS50071"/>
    </source>
</evidence>
<keyword evidence="4 5" id="KW-0539">Nucleus</keyword>
<dbReference type="SMART" id="SM00389">
    <property type="entry name" value="HOX"/>
    <property type="match status" value="1"/>
</dbReference>
<name>V3TN72_HELRO</name>
<dbReference type="PROSITE" id="PS50071">
    <property type="entry name" value="HOMEOBOX_2"/>
    <property type="match status" value="1"/>
</dbReference>
<evidence type="ECO:0000256" key="3">
    <source>
        <dbReference type="ARBA" id="ARBA00023155"/>
    </source>
</evidence>
<evidence type="ECO:0000256" key="5">
    <source>
        <dbReference type="PROSITE-ProRule" id="PRU00108"/>
    </source>
</evidence>
<dbReference type="Gene3D" id="1.10.10.60">
    <property type="entry name" value="Homeodomain-like"/>
    <property type="match status" value="1"/>
</dbReference>
<evidence type="ECO:0000256" key="4">
    <source>
        <dbReference type="ARBA" id="ARBA00023242"/>
    </source>
</evidence>
<keyword evidence="3 5" id="KW-0371">Homeobox</keyword>
<accession>V3TN72</accession>
<dbReference type="PRINTS" id="PR00031">
    <property type="entry name" value="HTHREPRESSR"/>
</dbReference>
<comment type="subcellular location">
    <subcellularLocation>
        <location evidence="1 5 6">Nucleus</location>
    </subcellularLocation>
</comment>